<keyword evidence="1" id="KW-0812">Transmembrane</keyword>
<reference evidence="2" key="1">
    <citation type="journal article" date="2020" name="mSystems">
        <title>Genome- and Community-Level Interaction Insights into Carbon Utilization and Element Cycling Functions of Hydrothermarchaeota in Hydrothermal Sediment.</title>
        <authorList>
            <person name="Zhou Z."/>
            <person name="Liu Y."/>
            <person name="Xu W."/>
            <person name="Pan J."/>
            <person name="Luo Z.H."/>
            <person name="Li M."/>
        </authorList>
    </citation>
    <scope>NUCLEOTIDE SEQUENCE [LARGE SCALE GENOMIC DNA]</scope>
    <source>
        <strain evidence="2">SpSt-735</strain>
    </source>
</reference>
<gene>
    <name evidence="2" type="ORF">ENV17_06830</name>
</gene>
<accession>A0A7C4FAN6</accession>
<evidence type="ECO:0000313" key="2">
    <source>
        <dbReference type="EMBL" id="HGI44080.1"/>
    </source>
</evidence>
<evidence type="ECO:0000256" key="1">
    <source>
        <dbReference type="SAM" id="Phobius"/>
    </source>
</evidence>
<sequence>MRLKALLVLALSVVAITLYWFPQPLVIGDYVLGGYPWYAPEPSRGAMIAIGVVFTAVFAVLTAFMFYISRGVENPPGNPEPAREELAW</sequence>
<dbReference type="AlphaFoldDB" id="A0A7C4FAN6"/>
<keyword evidence="1" id="KW-1133">Transmembrane helix</keyword>
<feature type="transmembrane region" description="Helical" evidence="1">
    <location>
        <begin position="44"/>
        <end position="68"/>
    </location>
</feature>
<proteinExistence type="predicted"/>
<dbReference type="EMBL" id="DTFI01000186">
    <property type="protein sequence ID" value="HGI44080.1"/>
    <property type="molecule type" value="Genomic_DNA"/>
</dbReference>
<protein>
    <submittedName>
        <fullName evidence="2">Uncharacterized protein</fullName>
    </submittedName>
</protein>
<name>A0A7C4FAN6_THEPE</name>
<organism evidence="2">
    <name type="scientific">Thermofilum pendens</name>
    <dbReference type="NCBI Taxonomy" id="2269"/>
    <lineage>
        <taxon>Archaea</taxon>
        <taxon>Thermoproteota</taxon>
        <taxon>Thermoprotei</taxon>
        <taxon>Thermofilales</taxon>
        <taxon>Thermofilaceae</taxon>
        <taxon>Thermofilum</taxon>
    </lineage>
</organism>
<comment type="caution">
    <text evidence="2">The sequence shown here is derived from an EMBL/GenBank/DDBJ whole genome shotgun (WGS) entry which is preliminary data.</text>
</comment>
<keyword evidence="1" id="KW-0472">Membrane</keyword>